<dbReference type="Gene3D" id="3.30.70.330">
    <property type="match status" value="1"/>
</dbReference>
<evidence type="ECO:0000256" key="3">
    <source>
        <dbReference type="ARBA" id="ARBA00023187"/>
    </source>
</evidence>
<dbReference type="GO" id="GO:0003723">
    <property type="term" value="F:RNA binding"/>
    <property type="evidence" value="ECO:0007669"/>
    <property type="project" value="UniProtKB-KW"/>
</dbReference>
<dbReference type="InterPro" id="IPR035979">
    <property type="entry name" value="RBD_domain_sf"/>
</dbReference>
<dbReference type="OMA" id="HSHQHEW"/>
<dbReference type="Gramene" id="TraesCS5D02G071600.1">
    <property type="protein sequence ID" value="TraesCS5D02G071600.1"/>
    <property type="gene ID" value="TraesCS5D02G071600"/>
</dbReference>
<dbReference type="FunFam" id="3.30.70.330:FF:000097">
    <property type="entry name" value="U2 snRNP auxiliary factor large subunit"/>
    <property type="match status" value="1"/>
</dbReference>
<dbReference type="Gramene" id="TraesJAG5D03G03052470.1">
    <property type="protein sequence ID" value="TraesJAG5D03G03052470.1"/>
    <property type="gene ID" value="TraesJAG5D03G03052470"/>
</dbReference>
<keyword evidence="2" id="KW-0694">RNA-binding</keyword>
<dbReference type="Gramene" id="TraesRN5D0100181700.1">
    <property type="protein sequence ID" value="TraesRN5D0100181700.1"/>
    <property type="gene ID" value="TraesRN5D0100181700"/>
</dbReference>
<reference evidence="5" key="1">
    <citation type="submission" date="2018-08" db="EMBL/GenBank/DDBJ databases">
        <authorList>
            <person name="Rossello M."/>
        </authorList>
    </citation>
    <scope>NUCLEOTIDE SEQUENCE [LARGE SCALE GENOMIC DNA]</scope>
    <source>
        <strain evidence="5">cv. Chinese Spring</strain>
    </source>
</reference>
<dbReference type="Gramene" id="TraesCLE_scaffold_147092_01G000100.1">
    <property type="protein sequence ID" value="TraesCLE_scaffold_147092_01G000100.1"/>
    <property type="gene ID" value="TraesCLE_scaffold_147092_01G000100"/>
</dbReference>
<feature type="region of interest" description="Disordered" evidence="4">
    <location>
        <begin position="42"/>
        <end position="69"/>
    </location>
</feature>
<dbReference type="Proteomes" id="UP000019116">
    <property type="component" value="Chromosome 5D"/>
</dbReference>
<keyword evidence="6" id="KW-1185">Reference proteome</keyword>
<dbReference type="Gramene" id="TraesKAR5D01G0051740.1">
    <property type="protein sequence ID" value="cds.TraesKAR5D01G0051740.1"/>
    <property type="gene ID" value="TraesKAR5D01G0051740"/>
</dbReference>
<dbReference type="Gramene" id="TraesPARA_EIv1.0_1778900.1">
    <property type="protein sequence ID" value="TraesPARA_EIv1.0_1778900.1.CDS"/>
    <property type="gene ID" value="TraesPARA_EIv1.0_1778900"/>
</dbReference>
<proteinExistence type="predicted"/>
<accession>A0A3B6MLJ9</accession>
<evidence type="ECO:0000256" key="1">
    <source>
        <dbReference type="ARBA" id="ARBA00022664"/>
    </source>
</evidence>
<dbReference type="Gramene" id="TraesCS5D03G0173200.1">
    <property type="protein sequence ID" value="TraesCS5D03G0173200.1.CDS"/>
    <property type="gene ID" value="TraesCS5D03G0173200"/>
</dbReference>
<dbReference type="Gramene" id="TraesLDM5D03G03058430.1">
    <property type="protein sequence ID" value="TraesLDM5D03G03058430.1"/>
    <property type="gene ID" value="TraesLDM5D03G03058430"/>
</dbReference>
<dbReference type="GO" id="GO:0008380">
    <property type="term" value="P:RNA splicing"/>
    <property type="evidence" value="ECO:0007669"/>
    <property type="project" value="UniProtKB-KW"/>
</dbReference>
<dbReference type="Gramene" id="TraesJUL5D03G03077920.1">
    <property type="protein sequence ID" value="TraesJUL5D03G03077920.1"/>
    <property type="gene ID" value="TraesJUL5D03G03077920"/>
</dbReference>
<keyword evidence="3" id="KW-0508">mRNA splicing</keyword>
<evidence type="ECO:0000256" key="2">
    <source>
        <dbReference type="ARBA" id="ARBA00022884"/>
    </source>
</evidence>
<dbReference type="Gramene" id="TraesSYM5D03G02992600.1">
    <property type="protein sequence ID" value="TraesSYM5D03G02992600.1"/>
    <property type="gene ID" value="TraesSYM5D03G02992600"/>
</dbReference>
<dbReference type="SMR" id="A0A3B6MLJ9"/>
<reference evidence="5" key="2">
    <citation type="submission" date="2018-10" db="UniProtKB">
        <authorList>
            <consortium name="EnsemblPlants"/>
        </authorList>
    </citation>
    <scope>IDENTIFICATION</scope>
</reference>
<dbReference type="Gramene" id="TraesCAD_scaffold_076227_01G000100.1">
    <property type="protein sequence ID" value="TraesCAD_scaffold_076227_01G000100.1"/>
    <property type="gene ID" value="TraesCAD_scaffold_076227_01G000100"/>
</dbReference>
<evidence type="ECO:0000313" key="6">
    <source>
        <dbReference type="Proteomes" id="UP000019116"/>
    </source>
</evidence>
<dbReference type="EnsemblPlants" id="TraesCS5D02G071600.1">
    <property type="protein sequence ID" value="TraesCS5D02G071600.1"/>
    <property type="gene ID" value="TraesCS5D02G071600"/>
</dbReference>
<feature type="compositionally biased region" description="Polar residues" evidence="4">
    <location>
        <begin position="46"/>
        <end position="55"/>
    </location>
</feature>
<dbReference type="Gramene" id="TraesWEE_scaffold_121102_01G000100.1">
    <property type="protein sequence ID" value="TraesWEE_scaffold_121102_01G000100.1"/>
    <property type="gene ID" value="TraesWEE_scaffold_121102_01G000100"/>
</dbReference>
<dbReference type="CDD" id="cd12232">
    <property type="entry name" value="RRM3_U2AF65"/>
    <property type="match status" value="1"/>
</dbReference>
<keyword evidence="1" id="KW-0507">mRNA processing</keyword>
<name>A0A3B6MLJ9_WHEAT</name>
<gene>
    <name evidence="5" type="primary">LOC123124365</name>
</gene>
<dbReference type="AlphaFoldDB" id="A0A3B6MLJ9"/>
<sequence>MANSSPPADGHSHQHEWTPVVLECKHIRKPDGTPLQLHLHCRPNRPRTNAHQQHPTNTTTTTTDRSRVPPEAGATKVVRLTKMLSPDDCLEDDEFEDLVEDVTEEARTFGNLVKVVIPRPSPGSNPAVAGVGKAFLEYACLDSSSHCRRSMDRMWFAGRRIAAGFYPEDMFAAGDYGYDVHCPEDDG</sequence>
<dbReference type="STRING" id="4565.A0A3B6MLJ9"/>
<organism evidence="5">
    <name type="scientific">Triticum aestivum</name>
    <name type="common">Wheat</name>
    <dbReference type="NCBI Taxonomy" id="4565"/>
    <lineage>
        <taxon>Eukaryota</taxon>
        <taxon>Viridiplantae</taxon>
        <taxon>Streptophyta</taxon>
        <taxon>Embryophyta</taxon>
        <taxon>Tracheophyta</taxon>
        <taxon>Spermatophyta</taxon>
        <taxon>Magnoliopsida</taxon>
        <taxon>Liliopsida</taxon>
        <taxon>Poales</taxon>
        <taxon>Poaceae</taxon>
        <taxon>BOP clade</taxon>
        <taxon>Pooideae</taxon>
        <taxon>Triticodae</taxon>
        <taxon>Triticeae</taxon>
        <taxon>Triticinae</taxon>
        <taxon>Triticum</taxon>
    </lineage>
</organism>
<dbReference type="Gramene" id="TraesNOR5D03G03082400.1">
    <property type="protein sequence ID" value="TraesNOR5D03G03082400.1"/>
    <property type="gene ID" value="TraesNOR5D03G03082400"/>
</dbReference>
<dbReference type="Gramene" id="TraesROB_scaffold_131300_01G000100.1">
    <property type="protein sequence ID" value="TraesROB_scaffold_131300_01G000100.1"/>
    <property type="gene ID" value="TraesROB_scaffold_131300_01G000100"/>
</dbReference>
<protein>
    <recommendedName>
        <fullName evidence="7">RRM domain-containing protein</fullName>
    </recommendedName>
</protein>
<dbReference type="Gramene" id="TraesMAC5D03G03051960.1">
    <property type="protein sequence ID" value="TraesMAC5D03G03051960.1"/>
    <property type="gene ID" value="TraesMAC5D03G03051960"/>
</dbReference>
<dbReference type="Gramene" id="TraesARI5D03G03006320.1">
    <property type="protein sequence ID" value="TraesARI5D03G03006320.1"/>
    <property type="gene ID" value="TraesARI5D03G03006320"/>
</dbReference>
<dbReference type="GO" id="GO:0006397">
    <property type="term" value="P:mRNA processing"/>
    <property type="evidence" value="ECO:0007669"/>
    <property type="project" value="UniProtKB-KW"/>
</dbReference>
<dbReference type="PANTHER" id="PTHR23139">
    <property type="entry name" value="RNA-BINDING PROTEIN"/>
    <property type="match status" value="1"/>
</dbReference>
<dbReference type="Gramene" id="TraesSTA5D03G03044860.1">
    <property type="protein sequence ID" value="TraesSTA5D03G03044860.1"/>
    <property type="gene ID" value="TraesSTA5D03G03044860"/>
</dbReference>
<evidence type="ECO:0008006" key="7">
    <source>
        <dbReference type="Google" id="ProtNLM"/>
    </source>
</evidence>
<dbReference type="InterPro" id="IPR012677">
    <property type="entry name" value="Nucleotide-bd_a/b_plait_sf"/>
</dbReference>
<evidence type="ECO:0000256" key="4">
    <source>
        <dbReference type="SAM" id="MobiDB-lite"/>
    </source>
</evidence>
<dbReference type="OrthoDB" id="10266058at2759"/>
<evidence type="ECO:0000313" key="5">
    <source>
        <dbReference type="EnsemblPlants" id="TraesCS5D02G071600.1"/>
    </source>
</evidence>
<dbReference type="Gramene" id="TraesLAC5D03G03009430.1">
    <property type="protein sequence ID" value="TraesLAC5D03G03009430.1"/>
    <property type="gene ID" value="TraesLAC5D03G03009430"/>
</dbReference>
<dbReference type="SUPFAM" id="SSF54928">
    <property type="entry name" value="RNA-binding domain, RBD"/>
    <property type="match status" value="1"/>
</dbReference>